<dbReference type="InterPro" id="IPR011006">
    <property type="entry name" value="CheY-like_superfamily"/>
</dbReference>
<feature type="modified residue" description="4-aspartylphosphate" evidence="1">
    <location>
        <position position="60"/>
    </location>
</feature>
<gene>
    <name evidence="3" type="ORF">GCM10008955_42110</name>
</gene>
<name>A0ABQ2F389_9DEIO</name>
<accession>A0ABQ2F389</accession>
<proteinExistence type="predicted"/>
<dbReference type="PROSITE" id="PS50110">
    <property type="entry name" value="RESPONSE_REGULATORY"/>
    <property type="match status" value="1"/>
</dbReference>
<evidence type="ECO:0000313" key="3">
    <source>
        <dbReference type="EMBL" id="GGK43945.1"/>
    </source>
</evidence>
<protein>
    <submittedName>
        <fullName evidence="3">Response regulator</fullName>
    </submittedName>
</protein>
<comment type="caution">
    <text evidence="3">The sequence shown here is derived from an EMBL/GenBank/DDBJ whole genome shotgun (WGS) entry which is preliminary data.</text>
</comment>
<organism evidence="3 4">
    <name type="scientific">Deinococcus malanensis</name>
    <dbReference type="NCBI Taxonomy" id="1706855"/>
    <lineage>
        <taxon>Bacteria</taxon>
        <taxon>Thermotogati</taxon>
        <taxon>Deinococcota</taxon>
        <taxon>Deinococci</taxon>
        <taxon>Deinococcales</taxon>
        <taxon>Deinococcaceae</taxon>
        <taxon>Deinococcus</taxon>
    </lineage>
</organism>
<reference evidence="4" key="1">
    <citation type="journal article" date="2019" name="Int. J. Syst. Evol. Microbiol.">
        <title>The Global Catalogue of Microorganisms (GCM) 10K type strain sequencing project: providing services to taxonomists for standard genome sequencing and annotation.</title>
        <authorList>
            <consortium name="The Broad Institute Genomics Platform"/>
            <consortium name="The Broad Institute Genome Sequencing Center for Infectious Disease"/>
            <person name="Wu L."/>
            <person name="Ma J."/>
        </authorList>
    </citation>
    <scope>NUCLEOTIDE SEQUENCE [LARGE SCALE GENOMIC DNA]</scope>
    <source>
        <strain evidence="4">JCM 30331</strain>
    </source>
</reference>
<keyword evidence="1" id="KW-0597">Phosphoprotein</keyword>
<evidence type="ECO:0000313" key="4">
    <source>
        <dbReference type="Proteomes" id="UP000647587"/>
    </source>
</evidence>
<dbReference type="PANTHER" id="PTHR44520:SF2">
    <property type="entry name" value="RESPONSE REGULATOR RCP1"/>
    <property type="match status" value="1"/>
</dbReference>
<feature type="domain" description="Response regulatory" evidence="2">
    <location>
        <begin position="7"/>
        <end position="127"/>
    </location>
</feature>
<dbReference type="Gene3D" id="3.40.50.2300">
    <property type="match status" value="1"/>
</dbReference>
<dbReference type="PANTHER" id="PTHR44520">
    <property type="entry name" value="RESPONSE REGULATOR RCP1-RELATED"/>
    <property type="match status" value="1"/>
</dbReference>
<dbReference type="SMART" id="SM00448">
    <property type="entry name" value="REC"/>
    <property type="match status" value="1"/>
</dbReference>
<dbReference type="Pfam" id="PF00072">
    <property type="entry name" value="Response_reg"/>
    <property type="match status" value="1"/>
</dbReference>
<dbReference type="EMBL" id="BMPP01000048">
    <property type="protein sequence ID" value="GGK43945.1"/>
    <property type="molecule type" value="Genomic_DNA"/>
</dbReference>
<dbReference type="Proteomes" id="UP000647587">
    <property type="component" value="Unassembled WGS sequence"/>
</dbReference>
<dbReference type="SUPFAM" id="SSF52172">
    <property type="entry name" value="CheY-like"/>
    <property type="match status" value="1"/>
</dbReference>
<dbReference type="InterPro" id="IPR001789">
    <property type="entry name" value="Sig_transdc_resp-reg_receiver"/>
</dbReference>
<dbReference type="RefSeq" id="WP_189012338.1">
    <property type="nucleotide sequence ID" value="NZ_BMPP01000048.1"/>
</dbReference>
<sequence>MTSIPQHYLLVDDNPTVRRLAQAAFELLQPQGTLTCVSNETEALELLECGFALPDVILLDVTMPGMSGFRMLERLRDHPELSLIPIVMLGTSHAVRNASPTYSLYASSCLMKSSAFEAFTARVEMVLGYWQAIRVAYTGEGNSNTRPFHQR</sequence>
<evidence type="ECO:0000259" key="2">
    <source>
        <dbReference type="PROSITE" id="PS50110"/>
    </source>
</evidence>
<keyword evidence="4" id="KW-1185">Reference proteome</keyword>
<dbReference type="InterPro" id="IPR052893">
    <property type="entry name" value="TCS_response_regulator"/>
</dbReference>
<evidence type="ECO:0000256" key="1">
    <source>
        <dbReference type="PROSITE-ProRule" id="PRU00169"/>
    </source>
</evidence>